<evidence type="ECO:0000256" key="3">
    <source>
        <dbReference type="ARBA" id="ARBA00022630"/>
    </source>
</evidence>
<keyword evidence="4 10" id="KW-0808">Transferase</keyword>
<feature type="binding site" evidence="11">
    <location>
        <position position="167"/>
    </location>
    <ligand>
        <name>Mg(2+)</name>
        <dbReference type="ChEBI" id="CHEBI:18420"/>
    </ligand>
</feature>
<evidence type="ECO:0000256" key="7">
    <source>
        <dbReference type="ARBA" id="ARBA00022842"/>
    </source>
</evidence>
<dbReference type="PANTHER" id="PTHR30040:SF2">
    <property type="entry name" value="FAD:PROTEIN FMN TRANSFERASE"/>
    <property type="match status" value="1"/>
</dbReference>
<dbReference type="EMBL" id="CP002191">
    <property type="protein sequence ID" value="AFD24664.1"/>
    <property type="molecule type" value="Genomic_DNA"/>
</dbReference>
<dbReference type="Pfam" id="PF02424">
    <property type="entry name" value="ApbE"/>
    <property type="match status" value="1"/>
</dbReference>
<dbReference type="GO" id="GO:0016740">
    <property type="term" value="F:transferase activity"/>
    <property type="evidence" value="ECO:0007669"/>
    <property type="project" value="UniProtKB-UniRule"/>
</dbReference>
<feature type="binding site" evidence="11">
    <location>
        <position position="283"/>
    </location>
    <ligand>
        <name>Mg(2+)</name>
        <dbReference type="ChEBI" id="CHEBI:18420"/>
    </ligand>
</feature>
<feature type="binding site" evidence="11">
    <location>
        <position position="279"/>
    </location>
    <ligand>
        <name>Mg(2+)</name>
        <dbReference type="ChEBI" id="CHEBI:18420"/>
    </ligand>
</feature>
<dbReference type="STRING" id="745776.DGo_CA0737"/>
<comment type="catalytic activity">
    <reaction evidence="9 10">
        <text>L-threonyl-[protein] + FAD = FMN-L-threonyl-[protein] + AMP + H(+)</text>
        <dbReference type="Rhea" id="RHEA:36847"/>
        <dbReference type="Rhea" id="RHEA-COMP:11060"/>
        <dbReference type="Rhea" id="RHEA-COMP:11061"/>
        <dbReference type="ChEBI" id="CHEBI:15378"/>
        <dbReference type="ChEBI" id="CHEBI:30013"/>
        <dbReference type="ChEBI" id="CHEBI:57692"/>
        <dbReference type="ChEBI" id="CHEBI:74257"/>
        <dbReference type="ChEBI" id="CHEBI:456215"/>
        <dbReference type="EC" id="2.7.1.180"/>
    </reaction>
</comment>
<evidence type="ECO:0000256" key="1">
    <source>
        <dbReference type="ARBA" id="ARBA00011955"/>
    </source>
</evidence>
<dbReference type="eggNOG" id="COG1477">
    <property type="taxonomic scope" value="Bacteria"/>
</dbReference>
<organism evidence="12 13">
    <name type="scientific">Deinococcus gobiensis (strain DSM 21396 / JCM 16679 / CGMCC 1.7299 / I-0)</name>
    <dbReference type="NCBI Taxonomy" id="745776"/>
    <lineage>
        <taxon>Bacteria</taxon>
        <taxon>Thermotogati</taxon>
        <taxon>Deinococcota</taxon>
        <taxon>Deinococci</taxon>
        <taxon>Deinococcales</taxon>
        <taxon>Deinococcaceae</taxon>
        <taxon>Deinococcus</taxon>
    </lineage>
</organism>
<evidence type="ECO:0000256" key="2">
    <source>
        <dbReference type="ARBA" id="ARBA00016337"/>
    </source>
</evidence>
<dbReference type="KEGG" id="dgo:DGo_CA0737"/>
<dbReference type="GO" id="GO:0046872">
    <property type="term" value="F:metal ion binding"/>
    <property type="evidence" value="ECO:0007669"/>
    <property type="project" value="UniProtKB-UniRule"/>
</dbReference>
<evidence type="ECO:0000256" key="10">
    <source>
        <dbReference type="PIRNR" id="PIRNR006268"/>
    </source>
</evidence>
<keyword evidence="3 10" id="KW-0285">Flavoprotein</keyword>
<dbReference type="PATRIC" id="fig|745776.4.peg.754"/>
<dbReference type="PANTHER" id="PTHR30040">
    <property type="entry name" value="THIAMINE BIOSYNTHESIS LIPOPROTEIN APBE"/>
    <property type="match status" value="1"/>
</dbReference>
<evidence type="ECO:0000256" key="11">
    <source>
        <dbReference type="PIRSR" id="PIRSR006268-2"/>
    </source>
</evidence>
<dbReference type="InterPro" id="IPR003374">
    <property type="entry name" value="ApbE-like_sf"/>
</dbReference>
<gene>
    <name evidence="12" type="ordered locus">DGo_CA0737</name>
</gene>
<evidence type="ECO:0000313" key="13">
    <source>
        <dbReference type="Proteomes" id="UP000007575"/>
    </source>
</evidence>
<evidence type="ECO:0000256" key="8">
    <source>
        <dbReference type="ARBA" id="ARBA00031306"/>
    </source>
</evidence>
<comment type="similarity">
    <text evidence="10">Belongs to the ApbE family.</text>
</comment>
<dbReference type="SUPFAM" id="SSF143631">
    <property type="entry name" value="ApbE-like"/>
    <property type="match status" value="1"/>
</dbReference>
<accession>H8GXK4</accession>
<comment type="cofactor">
    <cofactor evidence="11">
        <name>Mg(2+)</name>
        <dbReference type="ChEBI" id="CHEBI:18420"/>
    </cofactor>
    <cofactor evidence="11">
        <name>Mn(2+)</name>
        <dbReference type="ChEBI" id="CHEBI:29035"/>
    </cofactor>
    <text evidence="11">Magnesium. Can also use manganese.</text>
</comment>
<keyword evidence="6 10" id="KW-0274">FAD</keyword>
<dbReference type="Proteomes" id="UP000007575">
    <property type="component" value="Chromosome"/>
</dbReference>
<dbReference type="EC" id="2.7.1.180" evidence="1 10"/>
<proteinExistence type="inferred from homology"/>
<dbReference type="OrthoDB" id="9778595at2"/>
<dbReference type="PIRSF" id="PIRSF006268">
    <property type="entry name" value="ApbE"/>
    <property type="match status" value="1"/>
</dbReference>
<sequence>MTQARHTSAVLRLPPLFRRSYHLHTTYERLLGTQVEVQITARGRAQAQAAEGRALAELERLSALFNRFDPESELSRWTRRPEEAVRLSPELNAVLTLAETWRVRTGNAFHAGADALGAMWQEASRSGHPPQAAELDRVVAALRQAPWSQHGDGTATLHTRSPLGLNALAKGFIVDRMVEEAAAQPGVGTVLVNAGGDLRASGPAGVLVAVADPQTRRDDAPALTRVRVRGAALATSGQAHRGYDVGGQHHSHVLDPRTGRPVADVPGVTVLAPDCVTADALATALSVLGPGPGLDLIATLPQTAALIFTADGELRRSATWPADPPF</sequence>
<keyword evidence="7 10" id="KW-0460">Magnesium</keyword>
<dbReference type="Gene3D" id="3.10.520.10">
    <property type="entry name" value="ApbE-like domains"/>
    <property type="match status" value="1"/>
</dbReference>
<dbReference type="AlphaFoldDB" id="H8GXK4"/>
<keyword evidence="13" id="KW-1185">Reference proteome</keyword>
<dbReference type="InterPro" id="IPR024932">
    <property type="entry name" value="ApbE"/>
</dbReference>
<evidence type="ECO:0000256" key="6">
    <source>
        <dbReference type="ARBA" id="ARBA00022827"/>
    </source>
</evidence>
<dbReference type="HOGENOM" id="CLU_044403_5_1_0"/>
<evidence type="ECO:0000313" key="12">
    <source>
        <dbReference type="EMBL" id="AFD24664.1"/>
    </source>
</evidence>
<name>H8GXK4_DEIGI</name>
<evidence type="ECO:0000256" key="9">
    <source>
        <dbReference type="ARBA" id="ARBA00048540"/>
    </source>
</evidence>
<evidence type="ECO:0000256" key="5">
    <source>
        <dbReference type="ARBA" id="ARBA00022723"/>
    </source>
</evidence>
<protein>
    <recommendedName>
        <fullName evidence="2 10">FAD:protein FMN transferase</fullName>
        <ecNumber evidence="1 10">2.7.1.180</ecNumber>
    </recommendedName>
    <alternativeName>
        <fullName evidence="8 10">Flavin transferase</fullName>
    </alternativeName>
</protein>
<reference evidence="12 13" key="1">
    <citation type="journal article" date="2012" name="PLoS ONE">
        <title>Genome sequence and transcriptome analysis of the radioresistant bacterium Deinococcus gobiensis: insights into the extreme environmental adaptations.</title>
        <authorList>
            <person name="Yuan M."/>
            <person name="Chen M."/>
            <person name="Zhang W."/>
            <person name="Lu W."/>
            <person name="Wang J."/>
            <person name="Yang M."/>
            <person name="Zhao P."/>
            <person name="Tang R."/>
            <person name="Li X."/>
            <person name="Hao Y."/>
            <person name="Zhou Z."/>
            <person name="Zhan Y."/>
            <person name="Yu H."/>
            <person name="Teng C."/>
            <person name="Yan Y."/>
            <person name="Ping S."/>
            <person name="Wang Y."/>
            <person name="Lin M."/>
        </authorList>
    </citation>
    <scope>NUCLEOTIDE SEQUENCE [LARGE SCALE GENOMIC DNA]</scope>
    <source>
        <strain evidence="12 13">I-0</strain>
    </source>
</reference>
<keyword evidence="5 10" id="KW-0479">Metal-binding</keyword>
<evidence type="ECO:0000256" key="4">
    <source>
        <dbReference type="ARBA" id="ARBA00022679"/>
    </source>
</evidence>